<evidence type="ECO:0000256" key="1">
    <source>
        <dbReference type="ARBA" id="ARBA00006484"/>
    </source>
</evidence>
<dbReference type="PRINTS" id="PR00081">
    <property type="entry name" value="GDHRDH"/>
</dbReference>
<keyword evidence="2" id="KW-0521">NADP</keyword>
<name>A0A1Q8RRT1_9PEZI</name>
<dbReference type="AlphaFoldDB" id="A0A1Q8RRT1"/>
<dbReference type="SUPFAM" id="SSF51735">
    <property type="entry name" value="NAD(P)-binding Rossmann-fold domains"/>
    <property type="match status" value="1"/>
</dbReference>
<dbReference type="PANTHER" id="PTHR43544:SF7">
    <property type="entry name" value="NADB-LER2"/>
    <property type="match status" value="1"/>
</dbReference>
<evidence type="ECO:0000256" key="3">
    <source>
        <dbReference type="ARBA" id="ARBA00023002"/>
    </source>
</evidence>
<comment type="similarity">
    <text evidence="1">Belongs to the short-chain dehydrogenases/reductases (SDR) family.</text>
</comment>
<reference evidence="4 5" key="1">
    <citation type="submission" date="2016-11" db="EMBL/GenBank/DDBJ databases">
        <title>Draft Genome Assembly of Colletotrichum chlorophyti a pathogen of herbaceous plants.</title>
        <authorList>
            <person name="Gan P."/>
            <person name="Narusaka M."/>
            <person name="Tsushima A."/>
            <person name="Narusaka Y."/>
            <person name="Takano Y."/>
            <person name="Shirasu K."/>
        </authorList>
    </citation>
    <scope>NUCLEOTIDE SEQUENCE [LARGE SCALE GENOMIC DNA]</scope>
    <source>
        <strain evidence="4 5">NTL11</strain>
    </source>
</reference>
<dbReference type="GO" id="GO:0005737">
    <property type="term" value="C:cytoplasm"/>
    <property type="evidence" value="ECO:0007669"/>
    <property type="project" value="TreeGrafter"/>
</dbReference>
<dbReference type="GO" id="GO:0016491">
    <property type="term" value="F:oxidoreductase activity"/>
    <property type="evidence" value="ECO:0007669"/>
    <property type="project" value="UniProtKB-KW"/>
</dbReference>
<dbReference type="InterPro" id="IPR036291">
    <property type="entry name" value="NAD(P)-bd_dom_sf"/>
</dbReference>
<keyword evidence="5" id="KW-1185">Reference proteome</keyword>
<sequence>MSSNRTYLITGANRGLGAAFVAHLLLRPATTVVAAVRDPSHPTSQALASLPKSDGSALVVVKIDAAAENDPQDAIAALQRDHAITSLDVVIANAGLAHSPGRVSELSSAPALEHFAVNSIAPIRLFAASAPLLKASENPVFVALSSLVGSIAEQETLSKMFPPMFSHYGASKAALNWFVRTLHFEEPWLASFVIHPGLVTTDMSAAVKASGVDFKAAGAISPEESVEAMLSVIDAADRETSGQFKKYDGTVLPW</sequence>
<keyword evidence="3" id="KW-0560">Oxidoreductase</keyword>
<proteinExistence type="inferred from homology"/>
<organism evidence="4 5">
    <name type="scientific">Colletotrichum chlorophyti</name>
    <dbReference type="NCBI Taxonomy" id="708187"/>
    <lineage>
        <taxon>Eukaryota</taxon>
        <taxon>Fungi</taxon>
        <taxon>Dikarya</taxon>
        <taxon>Ascomycota</taxon>
        <taxon>Pezizomycotina</taxon>
        <taxon>Sordariomycetes</taxon>
        <taxon>Hypocreomycetidae</taxon>
        <taxon>Glomerellales</taxon>
        <taxon>Glomerellaceae</taxon>
        <taxon>Colletotrichum</taxon>
    </lineage>
</organism>
<evidence type="ECO:0000313" key="4">
    <source>
        <dbReference type="EMBL" id="OLN87039.1"/>
    </source>
</evidence>
<protein>
    <submittedName>
        <fullName evidence="4">Putative sterigmatocystin biosynthesis ketoreductase stcE</fullName>
    </submittedName>
</protein>
<accession>A0A1Q8RRT1</accession>
<dbReference type="PANTHER" id="PTHR43544">
    <property type="entry name" value="SHORT-CHAIN DEHYDROGENASE/REDUCTASE"/>
    <property type="match status" value="1"/>
</dbReference>
<evidence type="ECO:0000313" key="5">
    <source>
        <dbReference type="Proteomes" id="UP000186583"/>
    </source>
</evidence>
<dbReference type="EMBL" id="MPGH01000105">
    <property type="protein sequence ID" value="OLN87039.1"/>
    <property type="molecule type" value="Genomic_DNA"/>
</dbReference>
<dbReference type="InterPro" id="IPR002347">
    <property type="entry name" value="SDR_fam"/>
</dbReference>
<dbReference type="Proteomes" id="UP000186583">
    <property type="component" value="Unassembled WGS sequence"/>
</dbReference>
<dbReference type="CDD" id="cd05325">
    <property type="entry name" value="carb_red_sniffer_like_SDR_c"/>
    <property type="match status" value="1"/>
</dbReference>
<gene>
    <name evidence="4" type="ORF">CCHL11_06455</name>
</gene>
<dbReference type="OrthoDB" id="9876299at2759"/>
<evidence type="ECO:0000256" key="2">
    <source>
        <dbReference type="ARBA" id="ARBA00022857"/>
    </source>
</evidence>
<dbReference type="Gene3D" id="3.40.50.720">
    <property type="entry name" value="NAD(P)-binding Rossmann-like Domain"/>
    <property type="match status" value="1"/>
</dbReference>
<dbReference type="InterPro" id="IPR051468">
    <property type="entry name" value="Fungal_SecMetab_SDRs"/>
</dbReference>
<dbReference type="Pfam" id="PF00106">
    <property type="entry name" value="adh_short"/>
    <property type="match status" value="1"/>
</dbReference>
<comment type="caution">
    <text evidence="4">The sequence shown here is derived from an EMBL/GenBank/DDBJ whole genome shotgun (WGS) entry which is preliminary data.</text>
</comment>